<evidence type="ECO:0000256" key="5">
    <source>
        <dbReference type="ARBA" id="ARBA00022982"/>
    </source>
</evidence>
<keyword evidence="4 8" id="KW-0479">Metal-binding</keyword>
<feature type="domain" description="High potential iron-sulfur proteins family profile" evidence="9">
    <location>
        <begin position="24"/>
        <end position="92"/>
    </location>
</feature>
<evidence type="ECO:0000256" key="1">
    <source>
        <dbReference type="ARBA" id="ARBA00002137"/>
    </source>
</evidence>
<evidence type="ECO:0000256" key="6">
    <source>
        <dbReference type="ARBA" id="ARBA00023004"/>
    </source>
</evidence>
<comment type="function">
    <text evidence="1 8">Specific class of high-redox-potential 4Fe-4S ferredoxins. Functions in anaerobic electron transport in most purple and in some other photosynthetic bacteria and in at least one genus (Paracoccus) of halophilic, denitrifying bacteria.</text>
</comment>
<dbReference type="SUPFAM" id="SSF57652">
    <property type="entry name" value="HIPIP (high potential iron protein)"/>
    <property type="match status" value="1"/>
</dbReference>
<dbReference type="PROSITE" id="PS51373">
    <property type="entry name" value="HIPIP"/>
    <property type="match status" value="1"/>
</dbReference>
<proteinExistence type="inferred from homology"/>
<dbReference type="STRING" id="498211.CJA_0408"/>
<keyword evidence="6 8" id="KW-0408">Iron</keyword>
<dbReference type="Gene3D" id="4.10.490.10">
    <property type="entry name" value="High potential iron-sulphur protein"/>
    <property type="match status" value="1"/>
</dbReference>
<evidence type="ECO:0000256" key="7">
    <source>
        <dbReference type="ARBA" id="ARBA00023014"/>
    </source>
</evidence>
<keyword evidence="5 8" id="KW-0249">Electron transport</keyword>
<dbReference type="KEGG" id="cja:CJA_0408"/>
<dbReference type="InterPro" id="IPR036369">
    <property type="entry name" value="HIPIP_sf"/>
</dbReference>
<keyword evidence="3 8" id="KW-0004">4Fe-4S</keyword>
<dbReference type="GO" id="GO:0009055">
    <property type="term" value="F:electron transfer activity"/>
    <property type="evidence" value="ECO:0007669"/>
    <property type="project" value="InterPro"/>
</dbReference>
<sequence>MKRREFIKWSGLIAGSSLISAYELQAQEPLSEDNPQAKALGYVEQSEAAARHCTNCLQATGDLSAEWVGCKIFPGKLVKGAGWCKVWSPRPA</sequence>
<dbReference type="HOGENOM" id="CLU_147871_0_0_6"/>
<protein>
    <recommendedName>
        <fullName evidence="8">High-potential iron-sulfur protein</fullName>
        <shortName evidence="8">HiPIP</shortName>
    </recommendedName>
</protein>
<dbReference type="GO" id="GO:0019646">
    <property type="term" value="P:aerobic electron transport chain"/>
    <property type="evidence" value="ECO:0007669"/>
    <property type="project" value="InterPro"/>
</dbReference>
<evidence type="ECO:0000259" key="9">
    <source>
        <dbReference type="PROSITE" id="PS51373"/>
    </source>
</evidence>
<dbReference type="Proteomes" id="UP000001036">
    <property type="component" value="Chromosome"/>
</dbReference>
<evidence type="ECO:0000256" key="3">
    <source>
        <dbReference type="ARBA" id="ARBA00022485"/>
    </source>
</evidence>
<keyword evidence="7 8" id="KW-0411">Iron-sulfur</keyword>
<gene>
    <name evidence="10" type="primary">hip</name>
    <name evidence="10" type="ordered locus">CJA_0408</name>
</gene>
<dbReference type="EMBL" id="CP000934">
    <property type="protein sequence ID" value="ACE85199.1"/>
    <property type="molecule type" value="Genomic_DNA"/>
</dbReference>
<dbReference type="Pfam" id="PF01355">
    <property type="entry name" value="HIPIP"/>
    <property type="match status" value="1"/>
</dbReference>
<keyword evidence="11" id="KW-1185">Reference proteome</keyword>
<evidence type="ECO:0000313" key="11">
    <source>
        <dbReference type="Proteomes" id="UP000001036"/>
    </source>
</evidence>
<reference evidence="10 11" key="1">
    <citation type="journal article" date="2008" name="J. Bacteriol.">
        <title>Insights into plant cell wall degradation from the genome sequence of the soil bacterium Cellvibrio japonicus.</title>
        <authorList>
            <person name="Deboy R.T."/>
            <person name="Mongodin E.F."/>
            <person name="Fouts D.E."/>
            <person name="Tailford L.E."/>
            <person name="Khouri H."/>
            <person name="Emerson J.B."/>
            <person name="Mohamoud Y."/>
            <person name="Watkins K."/>
            <person name="Henrissat B."/>
            <person name="Gilbert H.J."/>
            <person name="Nelson K.E."/>
        </authorList>
    </citation>
    <scope>NUCLEOTIDE SEQUENCE [LARGE SCALE GENOMIC DNA]</scope>
    <source>
        <strain evidence="10 11">Ueda107</strain>
    </source>
</reference>
<evidence type="ECO:0000313" key="10">
    <source>
        <dbReference type="EMBL" id="ACE85199.1"/>
    </source>
</evidence>
<dbReference type="AlphaFoldDB" id="B3PI69"/>
<comment type="similarity">
    <text evidence="8">Belongs to the high-potential iron-sulfur protein (HiPIP) family.</text>
</comment>
<dbReference type="eggNOG" id="ENOG50309H5">
    <property type="taxonomic scope" value="Bacteria"/>
</dbReference>
<evidence type="ECO:0000256" key="2">
    <source>
        <dbReference type="ARBA" id="ARBA00022448"/>
    </source>
</evidence>
<dbReference type="InterPro" id="IPR000170">
    <property type="entry name" value="High_potential_FeS_prot"/>
</dbReference>
<dbReference type="GO" id="GO:0046872">
    <property type="term" value="F:metal ion binding"/>
    <property type="evidence" value="ECO:0007669"/>
    <property type="project" value="UniProtKB-KW"/>
</dbReference>
<accession>B3PI69</accession>
<evidence type="ECO:0000256" key="4">
    <source>
        <dbReference type="ARBA" id="ARBA00022723"/>
    </source>
</evidence>
<comment type="subunit">
    <text evidence="8">Homodimer.</text>
</comment>
<dbReference type="GO" id="GO:0051539">
    <property type="term" value="F:4 iron, 4 sulfur cluster binding"/>
    <property type="evidence" value="ECO:0007669"/>
    <property type="project" value="UniProtKB-KW"/>
</dbReference>
<organism evidence="10 11">
    <name type="scientific">Cellvibrio japonicus (strain Ueda107)</name>
    <name type="common">Pseudomonas fluorescens subsp. cellulosa</name>
    <dbReference type="NCBI Taxonomy" id="498211"/>
    <lineage>
        <taxon>Bacteria</taxon>
        <taxon>Pseudomonadati</taxon>
        <taxon>Pseudomonadota</taxon>
        <taxon>Gammaproteobacteria</taxon>
        <taxon>Cellvibrionales</taxon>
        <taxon>Cellvibrionaceae</taxon>
        <taxon>Cellvibrio</taxon>
    </lineage>
</organism>
<name>B3PI69_CELJU</name>
<evidence type="ECO:0000256" key="8">
    <source>
        <dbReference type="RuleBase" id="RU000620"/>
    </source>
</evidence>
<keyword evidence="2 8" id="KW-0813">Transport</keyword>